<dbReference type="RefSeq" id="WP_108917068.1">
    <property type="nucleotide sequence ID" value="NZ_BGJY01000002.1"/>
</dbReference>
<dbReference type="AlphaFoldDB" id="A0A2U1SQX3"/>
<evidence type="ECO:0000313" key="2">
    <source>
        <dbReference type="Proteomes" id="UP000245137"/>
    </source>
</evidence>
<accession>A0A2U1SQX3</accession>
<evidence type="ECO:0000313" key="1">
    <source>
        <dbReference type="EMBL" id="PWB94009.1"/>
    </source>
</evidence>
<protein>
    <submittedName>
        <fullName evidence="1">Uncharacterized protein</fullName>
    </submittedName>
</protein>
<comment type="caution">
    <text evidence="1">The sequence shown here is derived from an EMBL/GenBank/DDBJ whole genome shotgun (WGS) entry which is preliminary data.</text>
</comment>
<proteinExistence type="predicted"/>
<organism evidence="1 2">
    <name type="scientific">Methylosinus sporium</name>
    <dbReference type="NCBI Taxonomy" id="428"/>
    <lineage>
        <taxon>Bacteria</taxon>
        <taxon>Pseudomonadati</taxon>
        <taxon>Pseudomonadota</taxon>
        <taxon>Alphaproteobacteria</taxon>
        <taxon>Hyphomicrobiales</taxon>
        <taxon>Methylocystaceae</taxon>
        <taxon>Methylosinus</taxon>
    </lineage>
</organism>
<dbReference type="Proteomes" id="UP000245137">
    <property type="component" value="Unassembled WGS sequence"/>
</dbReference>
<reference evidence="1 2" key="1">
    <citation type="journal article" date="2018" name="Appl. Microbiol. Biotechnol.">
        <title>Co-cultivation of the strictly anaerobic methanogen Methanosarcina barkeri with aerobic methanotrophs in an oxygen-limited membrane bioreactor.</title>
        <authorList>
            <person name="In 't Zandt M.H."/>
            <person name="van den Bosch T.J.M."/>
            <person name="Rijkers R."/>
            <person name="van Kessel M.A.H.J."/>
            <person name="Jetten M.S.M."/>
            <person name="Welte C.U."/>
        </authorList>
    </citation>
    <scope>NUCLEOTIDE SEQUENCE [LARGE SCALE GENOMIC DNA]</scope>
    <source>
        <strain evidence="1 2">DSM 17706</strain>
    </source>
</reference>
<keyword evidence="2" id="KW-1185">Reference proteome</keyword>
<dbReference type="EMBL" id="PUIV01000012">
    <property type="protein sequence ID" value="PWB94009.1"/>
    <property type="molecule type" value="Genomic_DNA"/>
</dbReference>
<dbReference type="OrthoDB" id="8481733at2"/>
<sequence>MSFGLENFKNTPLGEKVGEMLNNPAQISDMIALSRHRIPAVQDLGKPILALGMPITDEDKKLIGRWVKDVMEAHGYTTDPKSKGRVAPGNLFTTGAIYYSKVIHGGGVAA</sequence>
<name>A0A2U1SQX3_METSR</name>
<gene>
    <name evidence="1" type="ORF">C5689_09625</name>
</gene>